<dbReference type="PROSITE" id="PS51063">
    <property type="entry name" value="HTH_CRP_2"/>
    <property type="match status" value="1"/>
</dbReference>
<dbReference type="InterPro" id="IPR036388">
    <property type="entry name" value="WH-like_DNA-bd_sf"/>
</dbReference>
<dbReference type="InterPro" id="IPR018490">
    <property type="entry name" value="cNMP-bd_dom_sf"/>
</dbReference>
<evidence type="ECO:0000313" key="6">
    <source>
        <dbReference type="Proteomes" id="UP000009282"/>
    </source>
</evidence>
<dbReference type="InterPro" id="IPR014710">
    <property type="entry name" value="RmlC-like_jellyroll"/>
</dbReference>
<dbReference type="InterPro" id="IPR036390">
    <property type="entry name" value="WH_DNA-bd_sf"/>
</dbReference>
<dbReference type="InterPro" id="IPR012318">
    <property type="entry name" value="HTH_CRP"/>
</dbReference>
<evidence type="ECO:0000256" key="1">
    <source>
        <dbReference type="ARBA" id="ARBA00023015"/>
    </source>
</evidence>
<organism evidence="5 6">
    <name type="scientific">Glaciecola nitratireducens (strain JCM 12485 / KCTC 12276 / FR1064)</name>
    <dbReference type="NCBI Taxonomy" id="1085623"/>
    <lineage>
        <taxon>Bacteria</taxon>
        <taxon>Pseudomonadati</taxon>
        <taxon>Pseudomonadota</taxon>
        <taxon>Gammaproteobacteria</taxon>
        <taxon>Alteromonadales</taxon>
        <taxon>Alteromonadaceae</taxon>
        <taxon>Brumicola</taxon>
    </lineage>
</organism>
<keyword evidence="1" id="KW-0805">Transcription regulation</keyword>
<dbReference type="GO" id="GO:0005829">
    <property type="term" value="C:cytosol"/>
    <property type="evidence" value="ECO:0007669"/>
    <property type="project" value="TreeGrafter"/>
</dbReference>
<sequence length="244" mass="27067">MTSLDFNPASNASPWSKVCLESAAKSNNFMLGNSHRVFHTRQALLSAGESFQGIYIMRSGSAKAFITSACGDECITRFFFPGDLLGVDGFDEHVHNQNIVFLETSSVCFIKESEVYNLVKSSDDFRTCLFKSMSHTLLCDSMMMMCLSSCSSEQKVAHFILELANNFTSQGLSGKEFRLSMTRTDIANYLGMALETVCRVLASFQLKRVISVSNRHLIILDTRVLNQILSKDSSYSSSTTSLDS</sequence>
<feature type="domain" description="HTH crp-type" evidence="4">
    <location>
        <begin position="150"/>
        <end position="223"/>
    </location>
</feature>
<dbReference type="KEGG" id="gni:GNIT_3280"/>
<protein>
    <submittedName>
        <fullName evidence="5">Crp/FNR family transcriptional regulator</fullName>
    </submittedName>
</protein>
<dbReference type="CDD" id="cd00092">
    <property type="entry name" value="HTH_CRP"/>
    <property type="match status" value="1"/>
</dbReference>
<dbReference type="RefSeq" id="WP_014110245.1">
    <property type="nucleotide sequence ID" value="NC_016041.1"/>
</dbReference>
<dbReference type="Pfam" id="PF13545">
    <property type="entry name" value="HTH_Crp_2"/>
    <property type="match status" value="1"/>
</dbReference>
<dbReference type="Gene3D" id="1.10.10.10">
    <property type="entry name" value="Winged helix-like DNA-binding domain superfamily/Winged helix DNA-binding domain"/>
    <property type="match status" value="1"/>
</dbReference>
<dbReference type="PRINTS" id="PR00034">
    <property type="entry name" value="HTHCRP"/>
</dbReference>
<evidence type="ECO:0000256" key="2">
    <source>
        <dbReference type="ARBA" id="ARBA00023125"/>
    </source>
</evidence>
<accession>G4QEA0</accession>
<dbReference type="PANTHER" id="PTHR24567:SF75">
    <property type="entry name" value="FUMARATE AND NITRATE REDUCTION REGULATORY PROTEIN"/>
    <property type="match status" value="1"/>
</dbReference>
<dbReference type="AlphaFoldDB" id="G4QEA0"/>
<dbReference type="GO" id="GO:0003700">
    <property type="term" value="F:DNA-binding transcription factor activity"/>
    <property type="evidence" value="ECO:0007669"/>
    <property type="project" value="TreeGrafter"/>
</dbReference>
<evidence type="ECO:0000256" key="3">
    <source>
        <dbReference type="ARBA" id="ARBA00023163"/>
    </source>
</evidence>
<gene>
    <name evidence="5" type="primary">fnr</name>
    <name evidence="5" type="ordered locus">GNIT_3280</name>
</gene>
<dbReference type="CDD" id="cd00038">
    <property type="entry name" value="CAP_ED"/>
    <property type="match status" value="1"/>
</dbReference>
<evidence type="ECO:0000313" key="5">
    <source>
        <dbReference type="EMBL" id="AEP31374.1"/>
    </source>
</evidence>
<dbReference type="Pfam" id="PF00027">
    <property type="entry name" value="cNMP_binding"/>
    <property type="match status" value="1"/>
</dbReference>
<dbReference type="InterPro" id="IPR050397">
    <property type="entry name" value="Env_Response_Regulators"/>
</dbReference>
<reference evidence="5 6" key="1">
    <citation type="journal article" date="2011" name="J. Bacteriol.">
        <title>Complete genome sequence of seawater bacterium Glaciecola nitratireducens FR1064T.</title>
        <authorList>
            <person name="Bian F."/>
            <person name="Qin Q.L."/>
            <person name="Xie B.B."/>
            <person name="Shu Y.L."/>
            <person name="Zhang X.Y."/>
            <person name="Yu Y."/>
            <person name="Chen B."/>
            <person name="Chen X.L."/>
            <person name="Zhou B.C."/>
            <person name="Zhang Y.Z."/>
        </authorList>
    </citation>
    <scope>NUCLEOTIDE SEQUENCE [LARGE SCALE GENOMIC DNA]</scope>
    <source>
        <strain evidence="6">JCM 12485 / KCTC 12276 / FR1064</strain>
    </source>
</reference>
<dbReference type="InterPro" id="IPR000595">
    <property type="entry name" value="cNMP-bd_dom"/>
</dbReference>
<dbReference type="STRING" id="1085623.GNIT_3280"/>
<dbReference type="eggNOG" id="COG0664">
    <property type="taxonomic scope" value="Bacteria"/>
</dbReference>
<keyword evidence="2" id="KW-0238">DNA-binding</keyword>
<name>G4QEA0_GLANF</name>
<dbReference type="Gene3D" id="2.60.120.10">
    <property type="entry name" value="Jelly Rolls"/>
    <property type="match status" value="1"/>
</dbReference>
<proteinExistence type="predicted"/>
<dbReference type="SUPFAM" id="SSF46785">
    <property type="entry name" value="Winged helix' DNA-binding domain"/>
    <property type="match status" value="1"/>
</dbReference>
<keyword evidence="3" id="KW-0804">Transcription</keyword>
<dbReference type="Proteomes" id="UP000009282">
    <property type="component" value="Chromosome"/>
</dbReference>
<dbReference type="EMBL" id="CP003060">
    <property type="protein sequence ID" value="AEP31374.1"/>
    <property type="molecule type" value="Genomic_DNA"/>
</dbReference>
<dbReference type="PANTHER" id="PTHR24567">
    <property type="entry name" value="CRP FAMILY TRANSCRIPTIONAL REGULATORY PROTEIN"/>
    <property type="match status" value="1"/>
</dbReference>
<evidence type="ECO:0000259" key="4">
    <source>
        <dbReference type="PROSITE" id="PS51063"/>
    </source>
</evidence>
<keyword evidence="6" id="KW-1185">Reference proteome</keyword>
<dbReference type="SMART" id="SM00419">
    <property type="entry name" value="HTH_CRP"/>
    <property type="match status" value="1"/>
</dbReference>
<dbReference type="GO" id="GO:0003677">
    <property type="term" value="F:DNA binding"/>
    <property type="evidence" value="ECO:0007669"/>
    <property type="project" value="UniProtKB-KW"/>
</dbReference>
<dbReference type="FunFam" id="1.10.10.10:FF:000028">
    <property type="entry name" value="Fumarate/nitrate reduction transcriptional regulator Fnr"/>
    <property type="match status" value="1"/>
</dbReference>
<dbReference type="SUPFAM" id="SSF51206">
    <property type="entry name" value="cAMP-binding domain-like"/>
    <property type="match status" value="1"/>
</dbReference>
<dbReference type="HOGENOM" id="CLU_075053_0_2_6"/>